<protein>
    <submittedName>
        <fullName evidence="12">Type VII secretion protein EccCa</fullName>
    </submittedName>
</protein>
<name>A0A975PWA3_9MYCO</name>
<dbReference type="SUPFAM" id="SSF52540">
    <property type="entry name" value="P-loop containing nucleoside triphosphate hydrolases"/>
    <property type="match status" value="3"/>
</dbReference>
<keyword evidence="6 9" id="KW-0067">ATP-binding</keyword>
<evidence type="ECO:0000256" key="10">
    <source>
        <dbReference type="SAM" id="Phobius"/>
    </source>
</evidence>
<dbReference type="Pfam" id="PF01580">
    <property type="entry name" value="FtsK_SpoIIIE"/>
    <property type="match status" value="3"/>
</dbReference>
<evidence type="ECO:0000256" key="8">
    <source>
        <dbReference type="ARBA" id="ARBA00023136"/>
    </source>
</evidence>
<dbReference type="InterPro" id="IPR023836">
    <property type="entry name" value="EccCa-like_Actinobacteria"/>
</dbReference>
<gene>
    <name evidence="12" type="primary">eccCa</name>
    <name evidence="12" type="ORF">F6B93_04680</name>
</gene>
<evidence type="ECO:0000256" key="1">
    <source>
        <dbReference type="ARBA" id="ARBA00004651"/>
    </source>
</evidence>
<dbReference type="AlphaFoldDB" id="A0A975PWA3"/>
<dbReference type="RefSeq" id="WP_211698049.1">
    <property type="nucleotide sequence ID" value="NZ_CP046600.1"/>
</dbReference>
<evidence type="ECO:0000256" key="5">
    <source>
        <dbReference type="ARBA" id="ARBA00022741"/>
    </source>
</evidence>
<sequence>MPAEIVVEAPPEVPRPTSGDQLVRLVPAIMSVAALAVMVVALVSRTPTTRHPTILAFPIMMLGSLFATAASGRSRRRAVGVDTDRADYFAYLRVLRQTVAEAAESQRVSVYRQHPDPGALWTMIGGPRMWERGSADHEFCSVRVGVGLRPLTTRLVTPPAPPIQRSDPVTVDALRRFLRAHSTIADVPITIRLQAGPITIDGEVERVRGLLRAMICGLAVSHPPDELLISGVVSDRNRVHWDWLKWLPHNQHPRVTDGAGPARMVYPNPQEARSALAGAALPHLVVIVDSDQPVDVGLSHATTLEVGAGGDGMPALLRYRGERETLVRPDHLDSAAALTCARRLAPYRVGDGGWDSRSVVRQGWAQLIGIDDFAAFDPKTLWQDEKNQDHLRVPIGTRLDGEPVELNIKEPAQGGIGPHGLCVGATGSGKSELLRTVALGMMARNSPEVLNLLLVDFKGGATFLDFVSAPHVSAVITNLSDEAPLVARMRDALAGEINRRQQLLRSAGNFVSLAAYDRARRAGAALAALPTLFIVVDEFSELLSQHPDFADMFVAIGRLGRSLGMHLLLASQRLDDGRLRGLEAHLSYRIGLKTLSASESRTVVGTHDAYELPNTPGAGYLRSPTDELTRFHTALVSEPLRLAGDTASHPPLTASVRPFATSVVGSITNRELVESDGAGLLTVLHMVLERLSGHGPAAHQVWLPPLGAPPTLESLLQDADPARGEWAVPIGVVDRPFEQSRTPLTVDVSGAAGNVAVVGAPQAGKSTALCTLIMALAGTHGPHHAQFYCLDFGGGGLSSVRGLPHVGAVANRADRQLVCRMVAECESIVRSRESFFREHGIDSVVTYRRDRAHGCPGSYGEPFGDVFLVIDGWTSLRQEFEAAAESITALAGQGLSFGVHVVLSASRWADIGPSLKDQLGTRIELRLGDPADSELDRKRARQVPCDAPGRGLSRDGKQMLIALPRLDGVDPRRRPGDSVAPPIPLLPERVDYATLIDRVGTELGRRILLGIGESRLQPVTVDFKRQPHLLIVGDNECGKTAALRTLCAEIVRTNCVAEARLFIIDFRRTLLGVVESEHLGGYAISSAAVDVLLPGLLDQLNMRMPTAEVNQPQLQARSGWSGPDIYLVVDDYDLVATSAGNPLLALLEYVPHAQDLGLHLIVARRSGGAARGLFEPLVASLRDLGCMGLMMSGRPDDGVLLGSCRPMPLPPGRAVLVTRTDDEQAIQVAWSAPR</sequence>
<reference evidence="12" key="1">
    <citation type="submission" date="2019-12" db="EMBL/GenBank/DDBJ databases">
        <title>Mycobacterium spongiae sp. nov.</title>
        <authorList>
            <person name="Stinear T."/>
        </authorList>
    </citation>
    <scope>NUCLEOTIDE SEQUENCE</scope>
    <source>
        <strain evidence="12">FSD4b-SM</strain>
    </source>
</reference>
<dbReference type="PANTHER" id="PTHR22683:SF1">
    <property type="entry name" value="TYPE VII SECRETION SYSTEM PROTEIN ESSC"/>
    <property type="match status" value="1"/>
</dbReference>
<feature type="binding site" evidence="9">
    <location>
        <begin position="424"/>
        <end position="431"/>
    </location>
    <ligand>
        <name>ATP</name>
        <dbReference type="ChEBI" id="CHEBI:30616"/>
    </ligand>
</feature>
<keyword evidence="5 9" id="KW-0547">Nucleotide-binding</keyword>
<organism evidence="12 13">
    <name type="scientific">Mycobacterium spongiae</name>
    <dbReference type="NCBI Taxonomy" id="886343"/>
    <lineage>
        <taxon>Bacteria</taxon>
        <taxon>Bacillati</taxon>
        <taxon>Actinomycetota</taxon>
        <taxon>Actinomycetes</taxon>
        <taxon>Mycobacteriales</taxon>
        <taxon>Mycobacteriaceae</taxon>
        <taxon>Mycobacterium</taxon>
    </lineage>
</organism>
<feature type="domain" description="FtsK" evidence="11">
    <location>
        <begin position="741"/>
        <end position="934"/>
    </location>
</feature>
<dbReference type="GO" id="GO:0005524">
    <property type="term" value="F:ATP binding"/>
    <property type="evidence" value="ECO:0007669"/>
    <property type="project" value="UniProtKB-UniRule"/>
</dbReference>
<keyword evidence="8 10" id="KW-0472">Membrane</keyword>
<proteinExistence type="predicted"/>
<dbReference type="EMBL" id="CP046600">
    <property type="protein sequence ID" value="QUR66478.1"/>
    <property type="molecule type" value="Genomic_DNA"/>
</dbReference>
<dbReference type="GO" id="GO:0005886">
    <property type="term" value="C:plasma membrane"/>
    <property type="evidence" value="ECO:0007669"/>
    <property type="project" value="UniProtKB-SubCell"/>
</dbReference>
<feature type="domain" description="FtsK" evidence="11">
    <location>
        <begin position="1016"/>
        <end position="1196"/>
    </location>
</feature>
<evidence type="ECO:0000256" key="6">
    <source>
        <dbReference type="ARBA" id="ARBA00022840"/>
    </source>
</evidence>
<keyword evidence="3 10" id="KW-0812">Transmembrane</keyword>
<feature type="binding site" evidence="9">
    <location>
        <begin position="1033"/>
        <end position="1040"/>
    </location>
    <ligand>
        <name>ATP</name>
        <dbReference type="ChEBI" id="CHEBI:30616"/>
    </ligand>
</feature>
<dbReference type="NCBIfam" id="TIGR03924">
    <property type="entry name" value="T7SS_EccC_a"/>
    <property type="match status" value="1"/>
</dbReference>
<evidence type="ECO:0000256" key="2">
    <source>
        <dbReference type="ARBA" id="ARBA00022475"/>
    </source>
</evidence>
<dbReference type="PANTHER" id="PTHR22683">
    <property type="entry name" value="SPORULATION PROTEIN RELATED"/>
    <property type="match status" value="1"/>
</dbReference>
<dbReference type="InterPro" id="IPR023837">
    <property type="entry name" value="EccCb-like_Actinobacteria"/>
</dbReference>
<dbReference type="SMART" id="SM00382">
    <property type="entry name" value="AAA"/>
    <property type="match status" value="3"/>
</dbReference>
<evidence type="ECO:0000313" key="13">
    <source>
        <dbReference type="Proteomes" id="UP000682202"/>
    </source>
</evidence>
<feature type="transmembrane region" description="Helical" evidence="10">
    <location>
        <begin position="22"/>
        <end position="42"/>
    </location>
</feature>
<dbReference type="GO" id="GO:0003677">
    <property type="term" value="F:DNA binding"/>
    <property type="evidence" value="ECO:0007669"/>
    <property type="project" value="InterPro"/>
</dbReference>
<dbReference type="InterPro" id="IPR027417">
    <property type="entry name" value="P-loop_NTPase"/>
</dbReference>
<feature type="transmembrane region" description="Helical" evidence="10">
    <location>
        <begin position="54"/>
        <end position="72"/>
    </location>
</feature>
<keyword evidence="13" id="KW-1185">Reference proteome</keyword>
<evidence type="ECO:0000259" key="11">
    <source>
        <dbReference type="PROSITE" id="PS50901"/>
    </source>
</evidence>
<keyword evidence="7 10" id="KW-1133">Transmembrane helix</keyword>
<evidence type="ECO:0000256" key="3">
    <source>
        <dbReference type="ARBA" id="ARBA00022692"/>
    </source>
</evidence>
<evidence type="ECO:0000256" key="7">
    <source>
        <dbReference type="ARBA" id="ARBA00022989"/>
    </source>
</evidence>
<keyword evidence="2" id="KW-1003">Cell membrane</keyword>
<evidence type="ECO:0000256" key="4">
    <source>
        <dbReference type="ARBA" id="ARBA00022737"/>
    </source>
</evidence>
<dbReference type="InterPro" id="IPR050206">
    <property type="entry name" value="FtsK/SpoIIIE/SftA"/>
</dbReference>
<dbReference type="PROSITE" id="PS50901">
    <property type="entry name" value="FTSK"/>
    <property type="match status" value="3"/>
</dbReference>
<evidence type="ECO:0000313" key="12">
    <source>
        <dbReference type="EMBL" id="QUR66478.1"/>
    </source>
</evidence>
<evidence type="ECO:0000256" key="9">
    <source>
        <dbReference type="PROSITE-ProRule" id="PRU00289"/>
    </source>
</evidence>
<keyword evidence="4" id="KW-0677">Repeat</keyword>
<dbReference type="InterPro" id="IPR002543">
    <property type="entry name" value="FtsK_dom"/>
</dbReference>
<dbReference type="Proteomes" id="UP000682202">
    <property type="component" value="Chromosome"/>
</dbReference>
<dbReference type="KEGG" id="mspg:F6B93_04680"/>
<dbReference type="Gene3D" id="3.40.50.300">
    <property type="entry name" value="P-loop containing nucleotide triphosphate hydrolases"/>
    <property type="match status" value="3"/>
</dbReference>
<accession>A0A975PWA3</accession>
<feature type="binding site" evidence="9">
    <location>
        <begin position="759"/>
        <end position="766"/>
    </location>
    <ligand>
        <name>ATP</name>
        <dbReference type="ChEBI" id="CHEBI:30616"/>
    </ligand>
</feature>
<comment type="subcellular location">
    <subcellularLocation>
        <location evidence="1">Cell membrane</location>
        <topology evidence="1">Multi-pass membrane protein</topology>
    </subcellularLocation>
</comment>
<dbReference type="NCBIfam" id="TIGR03925">
    <property type="entry name" value="T7SS_EccC_b"/>
    <property type="match status" value="1"/>
</dbReference>
<dbReference type="InterPro" id="IPR003593">
    <property type="entry name" value="AAA+_ATPase"/>
</dbReference>
<feature type="domain" description="FtsK" evidence="11">
    <location>
        <begin position="401"/>
        <end position="601"/>
    </location>
</feature>